<feature type="transmembrane region" description="Helical" evidence="6">
    <location>
        <begin position="791"/>
        <end position="816"/>
    </location>
</feature>
<dbReference type="EMBL" id="FNSO01000004">
    <property type="protein sequence ID" value="SEC78454.1"/>
    <property type="molecule type" value="Genomic_DNA"/>
</dbReference>
<evidence type="ECO:0000313" key="8">
    <source>
        <dbReference type="EMBL" id="SEC78454.1"/>
    </source>
</evidence>
<feature type="transmembrane region" description="Helical" evidence="6">
    <location>
        <begin position="433"/>
        <end position="454"/>
    </location>
</feature>
<feature type="transmembrane region" description="Helical" evidence="6">
    <location>
        <begin position="836"/>
        <end position="858"/>
    </location>
</feature>
<evidence type="ECO:0000256" key="1">
    <source>
        <dbReference type="ARBA" id="ARBA00004651"/>
    </source>
</evidence>
<feature type="transmembrane region" description="Helical" evidence="6">
    <location>
        <begin position="301"/>
        <end position="325"/>
    </location>
</feature>
<feature type="transmembrane region" description="Helical" evidence="6">
    <location>
        <begin position="518"/>
        <end position="540"/>
    </location>
</feature>
<evidence type="ECO:0000313" key="9">
    <source>
        <dbReference type="Proteomes" id="UP000199622"/>
    </source>
</evidence>
<name>A0A1H4VDJ5_9PSEU</name>
<keyword evidence="4 6" id="KW-1133">Transmembrane helix</keyword>
<keyword evidence="3 6" id="KW-0812">Transmembrane</keyword>
<feature type="transmembrane region" description="Helical" evidence="6">
    <location>
        <begin position="733"/>
        <end position="762"/>
    </location>
</feature>
<dbReference type="STRING" id="208445.SAMN04489727_5075"/>
<dbReference type="AlphaFoldDB" id="A0A1H4VDJ5"/>
<keyword evidence="5 6" id="KW-0472">Membrane</keyword>
<dbReference type="Proteomes" id="UP000199622">
    <property type="component" value="Unassembled WGS sequence"/>
</dbReference>
<dbReference type="GO" id="GO:0005886">
    <property type="term" value="C:plasma membrane"/>
    <property type="evidence" value="ECO:0007669"/>
    <property type="project" value="UniProtKB-SubCell"/>
</dbReference>
<evidence type="ECO:0000256" key="5">
    <source>
        <dbReference type="ARBA" id="ARBA00023136"/>
    </source>
</evidence>
<keyword evidence="9" id="KW-1185">Reference proteome</keyword>
<feature type="transmembrane region" description="Helical" evidence="6">
    <location>
        <begin position="390"/>
        <end position="413"/>
    </location>
</feature>
<evidence type="ECO:0000256" key="6">
    <source>
        <dbReference type="SAM" id="Phobius"/>
    </source>
</evidence>
<evidence type="ECO:0000256" key="2">
    <source>
        <dbReference type="ARBA" id="ARBA00022475"/>
    </source>
</evidence>
<gene>
    <name evidence="8" type="ORF">SAMN04489727_5075</name>
</gene>
<feature type="transmembrane region" description="Helical" evidence="6">
    <location>
        <begin position="474"/>
        <end position="497"/>
    </location>
</feature>
<protein>
    <submittedName>
        <fullName evidence="8">Putative ABC transport system permease protein</fullName>
    </submittedName>
</protein>
<comment type="subcellular location">
    <subcellularLocation>
        <location evidence="1">Cell membrane</location>
        <topology evidence="1">Multi-pass membrane protein</topology>
    </subcellularLocation>
</comment>
<keyword evidence="2" id="KW-1003">Cell membrane</keyword>
<evidence type="ECO:0000256" key="4">
    <source>
        <dbReference type="ARBA" id="ARBA00022989"/>
    </source>
</evidence>
<proteinExistence type="predicted"/>
<organism evidence="8 9">
    <name type="scientific">Amycolatopsis tolypomycina</name>
    <dbReference type="NCBI Taxonomy" id="208445"/>
    <lineage>
        <taxon>Bacteria</taxon>
        <taxon>Bacillati</taxon>
        <taxon>Actinomycetota</taxon>
        <taxon>Actinomycetes</taxon>
        <taxon>Pseudonocardiales</taxon>
        <taxon>Pseudonocardiaceae</taxon>
        <taxon>Amycolatopsis</taxon>
    </lineage>
</organism>
<feature type="transmembrane region" description="Helical" evidence="6">
    <location>
        <begin position="346"/>
        <end position="370"/>
    </location>
</feature>
<reference evidence="9" key="1">
    <citation type="submission" date="2016-10" db="EMBL/GenBank/DDBJ databases">
        <authorList>
            <person name="Varghese N."/>
            <person name="Submissions S."/>
        </authorList>
    </citation>
    <scope>NUCLEOTIDE SEQUENCE [LARGE SCALE GENOMIC DNA]</scope>
    <source>
        <strain evidence="9">DSM 44544</strain>
    </source>
</reference>
<evidence type="ECO:0000256" key="3">
    <source>
        <dbReference type="ARBA" id="ARBA00022692"/>
    </source>
</evidence>
<accession>A0A1H4VDJ5</accession>
<dbReference type="InterPro" id="IPR003838">
    <property type="entry name" value="ABC3_permease_C"/>
</dbReference>
<evidence type="ECO:0000259" key="7">
    <source>
        <dbReference type="Pfam" id="PF02687"/>
    </source>
</evidence>
<dbReference type="Pfam" id="PF02687">
    <property type="entry name" value="FtsX"/>
    <property type="match status" value="1"/>
</dbReference>
<feature type="domain" description="ABC3 transporter permease C-terminal" evidence="7">
    <location>
        <begin position="742"/>
        <end position="863"/>
    </location>
</feature>
<sequence>MRVMWGKNGRRRVTKPWRAAPKAALSSPLTLVVAAVTALLACFLGTAAVLQASAAGGATVQYQTGVTCPDSYGPAFGKGNMPVKDVPAVTGAIQRHAAAHGFGAPVVGQFTTVLPGTEFNGDPHYKIRLGYRDQAGLDNLTLQQGTRAPGLWLGNVVADAEHIGIGTRPSLQGVPLPQVTGIYRDLLDPPPRWWCSQQSGAVVDRLANDPIDSIVFATDRKTFDDTVKAIGLPTLQYFQVSFYEPAPTTLSAAEDLLQRSKDLVADVRADLTAQGLGSLIAADVPTFERSVQIARQARDNVFVSILPLALISVLVGCAGLGTVALQWYQRRHAQLRLLSARGSGPAALGGLAVAELGLPILLGGAAGAAAARLLLGVYGPPGAPDPAAELQAAGAAAGTLVVSLVLLALVVAVRVHREFELGRVRRGGRRVRWLAFFPWELATAGMAWLGWTRLARYGTASRLGNPLPQVDPLALTYPVFVVLTVGLLTARLAWLALHASHRARFWSRPALQLAIRRLAGARAPVTGVLVIGTLAIGTLATGIGIARGQEAALETKSAIFVGSNARLDTDSPIGMGKVAMPASLAGNSTVVGELTGTGSVVLVVDPATFARGAATDRIPGDDLAGLLEQISRPDPRGTPVIRVGHTAKQDAKLPDGLPDAVVAGDLPVFPMIGTSPGYVVSRTLFSHAQLDGVPKWSVLTTAPMAEATAALRAAGVFIPNRVSRESALDGLPFFVVSWTFSFVALLGAVLGVVAVLALLVAVEVRRRQNALAGALVLRMGMRPRTLLASHLMELGALSGLAIVVGVVCGVSVAGLSVPRFDPATFLAPRSELPDPLPFVLTVVVIGVAVVALAGWIAVRSVRTARTAELIRA</sequence>